<evidence type="ECO:0000313" key="6">
    <source>
        <dbReference type="Proteomes" id="UP000679575"/>
    </source>
</evidence>
<comment type="similarity">
    <text evidence="1">Belongs to the FldB/FldC dehydratase alpha/beta subunit family.</text>
</comment>
<dbReference type="Proteomes" id="UP000679575">
    <property type="component" value="Chromosome"/>
</dbReference>
<accession>A0ABX7YW41</accession>
<evidence type="ECO:0000313" key="5">
    <source>
        <dbReference type="EMBL" id="QUN06988.1"/>
    </source>
</evidence>
<dbReference type="Pfam" id="PF06050">
    <property type="entry name" value="HGD-D"/>
    <property type="match status" value="1"/>
</dbReference>
<evidence type="ECO:0000256" key="1">
    <source>
        <dbReference type="ARBA" id="ARBA00005806"/>
    </source>
</evidence>
<sequence>MKELLARKKEIMALFKDVLEPKESIVISDWKKDGGKIIGCLYNYFPEEIITAAGFLPYRVNALNSQGTELAEPRFSQINCSLVRHFYNEAAKGAQDFLDGLVTVNNCDHLRRLFDNWQDQIDTGFFYFIPLPKKAGELQIEEFCKKISAFKSRFEEFFRISISDESLKTAIRVHNVTKNLQRQLYDFRAQGCSLISAADVMTIMIASHCFPRERFNTLLSELVNICQSYKFEADANAKKVMVIGGELDNSNILQLIEESGAFVITDSLGYGTRDCKKDIPLSNNPISDIANYYLSIKPCDPRFFGTTYERNQYVQDLLDSHNVDGIIGIRILQCDHWAFELLNMKKLSKRNSIPYLNLETEYIFSGVGQTKTRVQAFIESIGA</sequence>
<organism evidence="5 6">
    <name type="scientific">Shewanella yunxiaonensis</name>
    <dbReference type="NCBI Taxonomy" id="2829809"/>
    <lineage>
        <taxon>Bacteria</taxon>
        <taxon>Pseudomonadati</taxon>
        <taxon>Pseudomonadota</taxon>
        <taxon>Gammaproteobacteria</taxon>
        <taxon>Alteromonadales</taxon>
        <taxon>Shewanellaceae</taxon>
        <taxon>Shewanella</taxon>
    </lineage>
</organism>
<protein>
    <submittedName>
        <fullName evidence="5">2-hydroxyacyl-CoA dehydratase</fullName>
    </submittedName>
</protein>
<evidence type="ECO:0000256" key="3">
    <source>
        <dbReference type="ARBA" id="ARBA00023004"/>
    </source>
</evidence>
<keyword evidence="3" id="KW-0408">Iron</keyword>
<dbReference type="RefSeq" id="WP_212595993.1">
    <property type="nucleotide sequence ID" value="NZ_CP073587.1"/>
</dbReference>
<dbReference type="EMBL" id="CP073587">
    <property type="protein sequence ID" value="QUN06988.1"/>
    <property type="molecule type" value="Genomic_DNA"/>
</dbReference>
<keyword evidence="4" id="KW-0411">Iron-sulfur</keyword>
<dbReference type="InterPro" id="IPR010327">
    <property type="entry name" value="FldB/FldC_alpha/beta"/>
</dbReference>
<dbReference type="PANTHER" id="PTHR30548:SF5">
    <property type="entry name" value="SUBUNIT OF OXYGEN-SENSITIVE 2-HYDROXYISOCAPROYL-COA DEHYDRATASE"/>
    <property type="match status" value="1"/>
</dbReference>
<name>A0ABX7YW41_9GAMM</name>
<keyword evidence="6" id="KW-1185">Reference proteome</keyword>
<keyword evidence="2" id="KW-0479">Metal-binding</keyword>
<dbReference type="Gene3D" id="3.40.50.11900">
    <property type="match status" value="1"/>
</dbReference>
<dbReference type="PANTHER" id="PTHR30548">
    <property type="entry name" value="2-HYDROXYGLUTARYL-COA DEHYDRATASE, D-COMPONENT-RELATED"/>
    <property type="match status" value="1"/>
</dbReference>
<dbReference type="Gene3D" id="3.40.50.11890">
    <property type="match status" value="1"/>
</dbReference>
<evidence type="ECO:0000256" key="4">
    <source>
        <dbReference type="ARBA" id="ARBA00023014"/>
    </source>
</evidence>
<gene>
    <name evidence="5" type="ORF">KDN34_06010</name>
</gene>
<evidence type="ECO:0000256" key="2">
    <source>
        <dbReference type="ARBA" id="ARBA00022723"/>
    </source>
</evidence>
<reference evidence="5 6" key="1">
    <citation type="submission" date="2021-04" db="EMBL/GenBank/DDBJ databases">
        <title>Novel species identification of genus Shewanella.</title>
        <authorList>
            <person name="Liu G."/>
        </authorList>
    </citation>
    <scope>NUCLEOTIDE SEQUENCE [LARGE SCALE GENOMIC DNA]</scope>
    <source>
        <strain evidence="5 6">FJAT-54481</strain>
    </source>
</reference>
<dbReference type="Gene3D" id="1.20.1270.370">
    <property type="match status" value="1"/>
</dbReference>
<proteinExistence type="inferred from homology"/>